<dbReference type="KEGG" id="snw:BBN63_34395"/>
<dbReference type="Proteomes" id="UP000189677">
    <property type="component" value="Chromosome"/>
</dbReference>
<reference evidence="2 3" key="1">
    <citation type="submission" date="2016-11" db="EMBL/GenBank/DDBJ databases">
        <title>Complete genome sequence of Streptomyces niveus SCSIO 3406.</title>
        <authorList>
            <person name="Zhu Q."/>
            <person name="Cheng W."/>
            <person name="Song Y."/>
            <person name="Li Q."/>
            <person name="Ju J."/>
        </authorList>
    </citation>
    <scope>NUCLEOTIDE SEQUENCE [LARGE SCALE GENOMIC DNA]</scope>
    <source>
        <strain evidence="2 3">SCSIO 3406</strain>
    </source>
</reference>
<evidence type="ECO:0000313" key="3">
    <source>
        <dbReference type="Proteomes" id="UP000189677"/>
    </source>
</evidence>
<keyword evidence="3" id="KW-1185">Reference proteome</keyword>
<dbReference type="EMBL" id="CP018047">
    <property type="protein sequence ID" value="AQU70500.1"/>
    <property type="molecule type" value="Genomic_DNA"/>
</dbReference>
<dbReference type="NCBIfam" id="NF041216">
    <property type="entry name" value="CU044_2847_fam"/>
    <property type="match status" value="1"/>
</dbReference>
<dbReference type="RefSeq" id="WP_162498410.1">
    <property type="nucleotide sequence ID" value="NZ_CP018047.1"/>
</dbReference>
<accession>A0A1U9R261</accession>
<dbReference type="AlphaFoldDB" id="A0A1U9R261"/>
<evidence type="ECO:0000259" key="1">
    <source>
        <dbReference type="Pfam" id="PF19493"/>
    </source>
</evidence>
<feature type="domain" description="Trypsin-co-occurring" evidence="1">
    <location>
        <begin position="13"/>
        <end position="108"/>
    </location>
</feature>
<dbReference type="InterPro" id="IPR045794">
    <property type="entry name" value="Trypco1"/>
</dbReference>
<sequence>MDYAKEVVPAVIGGRDVYIAVQRLPGSEPTSSSLRRVAGQKAAEALDHVQETIHSVAERFSNTVGELATQAIAPESVSVEFGITIASEGNIVVFSGSAEASIAVTLTYPVPPRPQT</sequence>
<proteinExistence type="predicted"/>
<protein>
    <recommendedName>
        <fullName evidence="1">Trypsin-co-occurring domain-containing protein</fullName>
    </recommendedName>
</protein>
<name>A0A1U9R261_STRNV</name>
<dbReference type="Pfam" id="PF19493">
    <property type="entry name" value="Trypco1"/>
    <property type="match status" value="1"/>
</dbReference>
<organism evidence="2 3">
    <name type="scientific">Streptomyces niveus</name>
    <name type="common">Streptomyces spheroides</name>
    <dbReference type="NCBI Taxonomy" id="193462"/>
    <lineage>
        <taxon>Bacteria</taxon>
        <taxon>Bacillati</taxon>
        <taxon>Actinomycetota</taxon>
        <taxon>Actinomycetes</taxon>
        <taxon>Kitasatosporales</taxon>
        <taxon>Streptomycetaceae</taxon>
        <taxon>Streptomyces</taxon>
    </lineage>
</organism>
<evidence type="ECO:0000313" key="2">
    <source>
        <dbReference type="EMBL" id="AQU70500.1"/>
    </source>
</evidence>
<gene>
    <name evidence="2" type="ORF">BBN63_34395</name>
</gene>